<sequence length="103" mass="12157">MAKEKTKKSEKPELEEVEEEYPGELESEGFIEDLEDKEQDEVPDIEPAEDESIENLKKDFEKFDSVLEKHQNAITVNQKYLKKILERVKQVEDNFKTLVDKIE</sequence>
<evidence type="ECO:0000313" key="3">
    <source>
        <dbReference type="EMBL" id="KKL12537.1"/>
    </source>
</evidence>
<protein>
    <submittedName>
        <fullName evidence="3">Uncharacterized protein</fullName>
    </submittedName>
</protein>
<feature type="compositionally biased region" description="Basic and acidic residues" evidence="2">
    <location>
        <begin position="1"/>
        <end position="14"/>
    </location>
</feature>
<organism evidence="3">
    <name type="scientific">marine sediment metagenome</name>
    <dbReference type="NCBI Taxonomy" id="412755"/>
    <lineage>
        <taxon>unclassified sequences</taxon>
        <taxon>metagenomes</taxon>
        <taxon>ecological metagenomes</taxon>
    </lineage>
</organism>
<feature type="compositionally biased region" description="Acidic residues" evidence="2">
    <location>
        <begin position="15"/>
        <end position="29"/>
    </location>
</feature>
<evidence type="ECO:0000256" key="2">
    <source>
        <dbReference type="SAM" id="MobiDB-lite"/>
    </source>
</evidence>
<keyword evidence="1" id="KW-0175">Coiled coil</keyword>
<feature type="coiled-coil region" evidence="1">
    <location>
        <begin position="53"/>
        <end position="101"/>
    </location>
</feature>
<comment type="caution">
    <text evidence="3">The sequence shown here is derived from an EMBL/GenBank/DDBJ whole genome shotgun (WGS) entry which is preliminary data.</text>
</comment>
<gene>
    <name evidence="3" type="ORF">LCGC14_2534770</name>
</gene>
<accession>A0A0F9BFD1</accession>
<evidence type="ECO:0000256" key="1">
    <source>
        <dbReference type="SAM" id="Coils"/>
    </source>
</evidence>
<dbReference type="AlphaFoldDB" id="A0A0F9BFD1"/>
<feature type="region of interest" description="Disordered" evidence="2">
    <location>
        <begin position="1"/>
        <end position="29"/>
    </location>
</feature>
<reference evidence="3" key="1">
    <citation type="journal article" date="2015" name="Nature">
        <title>Complex archaea that bridge the gap between prokaryotes and eukaryotes.</title>
        <authorList>
            <person name="Spang A."/>
            <person name="Saw J.H."/>
            <person name="Jorgensen S.L."/>
            <person name="Zaremba-Niedzwiedzka K."/>
            <person name="Martijn J."/>
            <person name="Lind A.E."/>
            <person name="van Eijk R."/>
            <person name="Schleper C."/>
            <person name="Guy L."/>
            <person name="Ettema T.J."/>
        </authorList>
    </citation>
    <scope>NUCLEOTIDE SEQUENCE</scope>
</reference>
<dbReference type="EMBL" id="LAZR01041216">
    <property type="protein sequence ID" value="KKL12537.1"/>
    <property type="molecule type" value="Genomic_DNA"/>
</dbReference>
<proteinExistence type="predicted"/>
<name>A0A0F9BFD1_9ZZZZ</name>